<organism evidence="2 3">
    <name type="scientific">Defluviicoccus vanus</name>
    <dbReference type="NCBI Taxonomy" id="111831"/>
    <lineage>
        <taxon>Bacteria</taxon>
        <taxon>Pseudomonadati</taxon>
        <taxon>Pseudomonadota</taxon>
        <taxon>Alphaproteobacteria</taxon>
        <taxon>Rhodospirillales</taxon>
        <taxon>Rhodospirillaceae</taxon>
        <taxon>Defluviicoccus</taxon>
    </lineage>
</organism>
<accession>A0A7H1N219</accession>
<keyword evidence="3" id="KW-1185">Reference proteome</keyword>
<proteinExistence type="predicted"/>
<dbReference type="KEGG" id="dvn:HQ394_11055"/>
<feature type="transmembrane region" description="Helical" evidence="1">
    <location>
        <begin position="59"/>
        <end position="80"/>
    </location>
</feature>
<reference evidence="2 3" key="1">
    <citation type="submission" date="2020-05" db="EMBL/GenBank/DDBJ databases">
        <title>Complete closed genome sequence of Defluviicoccus vanus.</title>
        <authorList>
            <person name="Bessarab I."/>
            <person name="Arumugam K."/>
            <person name="Maszenan A.M."/>
            <person name="Seviour R.J."/>
            <person name="Williams R.B."/>
        </authorList>
    </citation>
    <scope>NUCLEOTIDE SEQUENCE [LARGE SCALE GENOMIC DNA]</scope>
    <source>
        <strain evidence="2 3">Ben 114</strain>
    </source>
</reference>
<name>A0A7H1N219_9PROT</name>
<sequence length="187" mass="20389">MKNAATGARCGTLEVVVAALKRVRAVCGAQDVAFFAYLTIILILLGVLGLGFQRVAAPLHLMAFHLAIGALGMGALVLPRIWNSALSRWLRWWYPVLLCTPFFEGLGRMIHILRPGLIDAHLVAADQAIFGAVLTPILQAHATPWLTEIFFICYASYYFLIPAVGFPFTCAAAGRTRRFVSSSSPSR</sequence>
<evidence type="ECO:0000313" key="3">
    <source>
        <dbReference type="Proteomes" id="UP000516369"/>
    </source>
</evidence>
<keyword evidence="1" id="KW-1133">Transmembrane helix</keyword>
<evidence type="ECO:0000313" key="2">
    <source>
        <dbReference type="EMBL" id="QNT69755.1"/>
    </source>
</evidence>
<dbReference type="Proteomes" id="UP000516369">
    <property type="component" value="Chromosome"/>
</dbReference>
<feature type="transmembrane region" description="Helical" evidence="1">
    <location>
        <begin position="92"/>
        <end position="110"/>
    </location>
</feature>
<feature type="transmembrane region" description="Helical" evidence="1">
    <location>
        <begin position="149"/>
        <end position="174"/>
    </location>
</feature>
<evidence type="ECO:0000256" key="1">
    <source>
        <dbReference type="SAM" id="Phobius"/>
    </source>
</evidence>
<gene>
    <name evidence="2" type="ORF">HQ394_11055</name>
</gene>
<dbReference type="RefSeq" id="WP_190260271.1">
    <property type="nucleotide sequence ID" value="NZ_CP053923.1"/>
</dbReference>
<keyword evidence="1" id="KW-0812">Transmembrane</keyword>
<dbReference type="AlphaFoldDB" id="A0A7H1N219"/>
<feature type="transmembrane region" description="Helical" evidence="1">
    <location>
        <begin position="35"/>
        <end position="52"/>
    </location>
</feature>
<protein>
    <submittedName>
        <fullName evidence="2">Uncharacterized protein</fullName>
    </submittedName>
</protein>
<dbReference type="EMBL" id="CP053923">
    <property type="protein sequence ID" value="QNT69755.1"/>
    <property type="molecule type" value="Genomic_DNA"/>
</dbReference>
<keyword evidence="1" id="KW-0472">Membrane</keyword>